<dbReference type="PANTHER" id="PTHR19211:SF15">
    <property type="entry name" value="ATP-BINDING CASSETTE SUB-FAMILY F MEMBER 2"/>
    <property type="match status" value="1"/>
</dbReference>
<accession>A0A8H6LTR9</accession>
<protein>
    <submittedName>
        <fullName evidence="3">Uncharacterized protein</fullName>
    </submittedName>
</protein>
<organism evidence="3 4">
    <name type="scientific">Ephemerocybe angulata</name>
    <dbReference type="NCBI Taxonomy" id="980116"/>
    <lineage>
        <taxon>Eukaryota</taxon>
        <taxon>Fungi</taxon>
        <taxon>Dikarya</taxon>
        <taxon>Basidiomycota</taxon>
        <taxon>Agaricomycotina</taxon>
        <taxon>Agaricomycetes</taxon>
        <taxon>Agaricomycetidae</taxon>
        <taxon>Agaricales</taxon>
        <taxon>Agaricineae</taxon>
        <taxon>Psathyrellaceae</taxon>
        <taxon>Ephemerocybe</taxon>
    </lineage>
</organism>
<dbReference type="EMBL" id="JACGCI010000186">
    <property type="protein sequence ID" value="KAF6742385.1"/>
    <property type="molecule type" value="Genomic_DNA"/>
</dbReference>
<dbReference type="AlphaFoldDB" id="A0A8H6LTR9"/>
<name>A0A8H6LTR9_9AGAR</name>
<evidence type="ECO:0000313" key="4">
    <source>
        <dbReference type="Proteomes" id="UP000521943"/>
    </source>
</evidence>
<feature type="region of interest" description="Disordered" evidence="2">
    <location>
        <begin position="485"/>
        <end position="508"/>
    </location>
</feature>
<evidence type="ECO:0000256" key="1">
    <source>
        <dbReference type="ARBA" id="ARBA00022737"/>
    </source>
</evidence>
<dbReference type="Proteomes" id="UP000521943">
    <property type="component" value="Unassembled WGS sequence"/>
</dbReference>
<dbReference type="InterPro" id="IPR050611">
    <property type="entry name" value="ABCF"/>
</dbReference>
<evidence type="ECO:0000256" key="2">
    <source>
        <dbReference type="SAM" id="MobiDB-lite"/>
    </source>
</evidence>
<keyword evidence="1" id="KW-0677">Repeat</keyword>
<dbReference type="PANTHER" id="PTHR19211">
    <property type="entry name" value="ATP-BINDING TRANSPORT PROTEIN-RELATED"/>
    <property type="match status" value="1"/>
</dbReference>
<gene>
    <name evidence="3" type="ORF">DFP72DRAFT_1082046</name>
</gene>
<reference evidence="3 4" key="1">
    <citation type="submission" date="2020-07" db="EMBL/GenBank/DDBJ databases">
        <title>Comparative genomics of pyrophilous fungi reveals a link between fire events and developmental genes.</title>
        <authorList>
            <consortium name="DOE Joint Genome Institute"/>
            <person name="Steindorff A.S."/>
            <person name="Carver A."/>
            <person name="Calhoun S."/>
            <person name="Stillman K."/>
            <person name="Liu H."/>
            <person name="Lipzen A."/>
            <person name="Pangilinan J."/>
            <person name="Labutti K."/>
            <person name="Bruns T.D."/>
            <person name="Grigoriev I.V."/>
        </authorList>
    </citation>
    <scope>NUCLEOTIDE SEQUENCE [LARGE SCALE GENOMIC DNA]</scope>
    <source>
        <strain evidence="3 4">CBS 144469</strain>
    </source>
</reference>
<dbReference type="GO" id="GO:0005524">
    <property type="term" value="F:ATP binding"/>
    <property type="evidence" value="ECO:0007669"/>
    <property type="project" value="TreeGrafter"/>
</dbReference>
<dbReference type="OrthoDB" id="2110130at2759"/>
<keyword evidence="4" id="KW-1185">Reference proteome</keyword>
<sequence>MLPLCTVLEGVDARPEGHESFTYSQEAQQEGPLCSSVVPTFIVGSIFRNRREPQAFDLSNPPSSNLWQTATSKYPFTSISEEEPSVADVIASTSPTANHSRSDPSTFEGGWRILARPLPMISSSRTISSFPTSPRIIRYRHCHLIWLEAYLPTYNHVLAITSHSQNFMDSICRHIVELTFKKNLTYYSGDYSTYVNAKQENRVNTPRFIASASIYPNLVTQVKADGHRQVEAGKPLRFHFKDINPLPAHAIAFANVAFLLLRQEGGRPVQGPVVCMESCIAILGANGTGKSKSTLHHWRPPAMRGSHLEAHRPQARQVPPTEHFAVQLPYDLSPIEFFQKLFSIKCPRKDVEFLATASSNAPPSLSASYAPLGTVTVLRLRRHPSASPLPRPRREHEHSDYRKTFGTLSIVDAPSPLQERRLSLACALFALRGDVAESVVACRNDHPAFQALEPLALRAHHRRRSLSLPHTSSSSAGAACVTTPGAFSHSSMAAPTSTSSPSRRLRRQ</sequence>
<comment type="caution">
    <text evidence="3">The sequence shown here is derived from an EMBL/GenBank/DDBJ whole genome shotgun (WGS) entry which is preliminary data.</text>
</comment>
<proteinExistence type="predicted"/>
<evidence type="ECO:0000313" key="3">
    <source>
        <dbReference type="EMBL" id="KAF6742385.1"/>
    </source>
</evidence>
<feature type="compositionally biased region" description="Low complexity" evidence="2">
    <location>
        <begin position="488"/>
        <end position="502"/>
    </location>
</feature>